<organism evidence="2 3">
    <name type="scientific">Marmota monax</name>
    <name type="common">Woodchuck</name>
    <dbReference type="NCBI Taxonomy" id="9995"/>
    <lineage>
        <taxon>Eukaryota</taxon>
        <taxon>Metazoa</taxon>
        <taxon>Chordata</taxon>
        <taxon>Craniata</taxon>
        <taxon>Vertebrata</taxon>
        <taxon>Euteleostomi</taxon>
        <taxon>Mammalia</taxon>
        <taxon>Eutheria</taxon>
        <taxon>Euarchontoglires</taxon>
        <taxon>Glires</taxon>
        <taxon>Rodentia</taxon>
        <taxon>Sciuromorpha</taxon>
        <taxon>Sciuridae</taxon>
        <taxon>Xerinae</taxon>
        <taxon>Marmotini</taxon>
        <taxon>Marmota</taxon>
    </lineage>
</organism>
<accession>A0A5E4A4E4</accession>
<dbReference type="EMBL" id="CABDUW010000012">
    <property type="protein sequence ID" value="VTJ51988.1"/>
    <property type="molecule type" value="Genomic_DNA"/>
</dbReference>
<dbReference type="Proteomes" id="UP000335636">
    <property type="component" value="Unassembled WGS sequence"/>
</dbReference>
<sequence length="485" mass="52962">MTVFLWDHLAQGRKVQKSWHLGSGTGIPEARPLETLYRGTKQGRLHLASLTLVPRVKLKSSRGRVFPWGPGWRFPYHLPFPSQRNEMCRRVDKIPSLPLEIKYRDGGLKRGLQARPENPELWGLRRGPCRHRPSGFTKDEAMRAPQGALVEGCRETESPSSGLRGDFPEWPSGGSFDGRDRPEQRPGGVFVFLWVHLCHLWRRACEGGGQLRCHLVMRNLSASGSILTFRLVVGLLQELTSLAGPPQALAALRPAPCFFQSPQPWPCSGTGSPQSTLSLPSCTCSLIRATSSRQPPDFSSHTAASRDCWAASLPSPPDCGTFPVTCGPLGQHWWASGRWSPLPSLKLEPGSKALCLPGPWLPLPCLLFWRWTHPSEILASSTPQAPSLPALRLSFTGYLGALGLPDPTPWPPRTALGGGGPWGTQEVMPNWPSWPLGVRRNWTPNASQEPSFEEEGPGAGDDLGQDLGGRPVAQQGSVAVGRGAF</sequence>
<comment type="caution">
    <text evidence="2">The sequence shown here is derived from an EMBL/GenBank/DDBJ whole genome shotgun (WGS) entry which is preliminary data.</text>
</comment>
<dbReference type="AlphaFoldDB" id="A0A5E4A4E4"/>
<gene>
    <name evidence="2" type="ORF">MONAX_5E029637</name>
</gene>
<feature type="region of interest" description="Disordered" evidence="1">
    <location>
        <begin position="147"/>
        <end position="181"/>
    </location>
</feature>
<evidence type="ECO:0000313" key="3">
    <source>
        <dbReference type="Proteomes" id="UP000335636"/>
    </source>
</evidence>
<proteinExistence type="predicted"/>
<protein>
    <submittedName>
        <fullName evidence="2">Uncharacterized protein</fullName>
    </submittedName>
</protein>
<evidence type="ECO:0000313" key="2">
    <source>
        <dbReference type="EMBL" id="VTJ51988.1"/>
    </source>
</evidence>
<name>A0A5E4A4E4_MARMO</name>
<keyword evidence="3" id="KW-1185">Reference proteome</keyword>
<reference evidence="2" key="1">
    <citation type="submission" date="2019-04" db="EMBL/GenBank/DDBJ databases">
        <authorList>
            <person name="Alioto T."/>
            <person name="Alioto T."/>
        </authorList>
    </citation>
    <scope>NUCLEOTIDE SEQUENCE [LARGE SCALE GENOMIC DNA]</scope>
</reference>
<feature type="region of interest" description="Disordered" evidence="1">
    <location>
        <begin position="439"/>
        <end position="485"/>
    </location>
</feature>
<evidence type="ECO:0000256" key="1">
    <source>
        <dbReference type="SAM" id="MobiDB-lite"/>
    </source>
</evidence>